<dbReference type="PANTHER" id="PTHR11831:SF4">
    <property type="entry name" value="SMALL RIBOSOMAL SUBUNIT PROTEIN US4M"/>
    <property type="match status" value="1"/>
</dbReference>
<reference evidence="13" key="2">
    <citation type="journal article" date="2019" name="J. ISSAAS">
        <title>Direct Repeats Co-occur with Few Short Dispersed Repeats in Plastid Genome of A Spikemoss, Selaginella vardei (Selaginellaceae, Lycophyta).</title>
        <authorList>
            <person name="Zhang H.-R."/>
            <person name="Zhang X.-C."/>
            <person name="Xiang Q.-P."/>
        </authorList>
    </citation>
    <scope>NUCLEOTIDE SEQUENCE</scope>
</reference>
<keyword evidence="6 8" id="KW-0687">Ribonucleoprotein</keyword>
<dbReference type="InterPro" id="IPR005709">
    <property type="entry name" value="Ribosomal_uS4_bac-type"/>
</dbReference>
<sequence length="200" mass="22412">MSRYRGPRVKVVRRLGRSPGLTRKKGKEKPGYMPQYTPAEKASQYRIRLDEKQKLRFHYGLAEQQLLRYVRAAGRAKGPTGQVLLQSLEMRLDSTILRLGMAPTIPGARQLVTHKHILVNGHVISIPGHRCEPGDVVTAKPGHTTGGKNGIYSLDDQITKPAQSAPYPLSGLVDQPMDHKRIDVNINELLVVEYYSRQAQ</sequence>
<evidence type="ECO:0000256" key="4">
    <source>
        <dbReference type="ARBA" id="ARBA00022884"/>
    </source>
</evidence>
<evidence type="ECO:0000256" key="10">
    <source>
        <dbReference type="SAM" id="MobiDB-lite"/>
    </source>
</evidence>
<dbReference type="GO" id="GO:0009507">
    <property type="term" value="C:chloroplast"/>
    <property type="evidence" value="ECO:0007669"/>
    <property type="project" value="UniProtKB-SubCell"/>
</dbReference>
<keyword evidence="5 8" id="KW-0689">Ribosomal protein</keyword>
<dbReference type="GeneID" id="39332244"/>
<dbReference type="SMART" id="SM00363">
    <property type="entry name" value="S4"/>
    <property type="match status" value="1"/>
</dbReference>
<dbReference type="PROSITE" id="PS50889">
    <property type="entry name" value="S4"/>
    <property type="match status" value="1"/>
</dbReference>
<keyword evidence="13" id="KW-0150">Chloroplast</keyword>
<comment type="function">
    <text evidence="8">One of the primary rRNA binding proteins, it binds directly to 16S rRNA where it nucleates assembly of the body of the 30S subunit.</text>
</comment>
<protein>
    <recommendedName>
        <fullName evidence="7 8">Small ribosomal subunit protein uS4c</fullName>
    </recommendedName>
</protein>
<feature type="domain" description="RNA-binding S4" evidence="11">
    <location>
        <begin position="90"/>
        <end position="151"/>
    </location>
</feature>
<feature type="domain" description="Small ribosomal subunit protein uS4 N-terminal" evidence="12">
    <location>
        <begin position="3"/>
        <end position="89"/>
    </location>
</feature>
<dbReference type="Gene3D" id="1.10.1050.10">
    <property type="entry name" value="Ribosomal Protein S4 Delta 41, Chain A, domain 1"/>
    <property type="match status" value="1"/>
</dbReference>
<dbReference type="Gene3D" id="3.10.290.10">
    <property type="entry name" value="RNA-binding S4 domain"/>
    <property type="match status" value="1"/>
</dbReference>
<evidence type="ECO:0000256" key="1">
    <source>
        <dbReference type="ARBA" id="ARBA00007465"/>
    </source>
</evidence>
<dbReference type="InterPro" id="IPR036986">
    <property type="entry name" value="S4_RNA-bd_sf"/>
</dbReference>
<comment type="subcellular location">
    <subcellularLocation>
        <location evidence="8">Plastid</location>
        <location evidence="8">Chloroplast</location>
    </subcellularLocation>
</comment>
<dbReference type="GO" id="GO:0015935">
    <property type="term" value="C:small ribosomal subunit"/>
    <property type="evidence" value="ECO:0007669"/>
    <property type="project" value="InterPro"/>
</dbReference>
<reference evidence="13" key="1">
    <citation type="submission" date="2017-10" db="EMBL/GenBank/DDBJ databases">
        <authorList>
            <person name="Zhang H."/>
            <person name="Zhang X."/>
        </authorList>
    </citation>
    <scope>NUCLEOTIDE SEQUENCE</scope>
</reference>
<dbReference type="GO" id="GO:0042274">
    <property type="term" value="P:ribosomal small subunit biogenesis"/>
    <property type="evidence" value="ECO:0007669"/>
    <property type="project" value="TreeGrafter"/>
</dbReference>
<keyword evidence="3 8" id="KW-0699">rRNA-binding</keyword>
<organism evidence="13">
    <name type="scientific">Selaginella vardei</name>
    <dbReference type="NCBI Taxonomy" id="189576"/>
    <lineage>
        <taxon>Eukaryota</taxon>
        <taxon>Viridiplantae</taxon>
        <taxon>Streptophyta</taxon>
        <taxon>Embryophyta</taxon>
        <taxon>Tracheophyta</taxon>
        <taxon>Lycopodiopsida</taxon>
        <taxon>Selaginellales</taxon>
        <taxon>Selaginellaceae</taxon>
        <taxon>Selaginella</taxon>
    </lineage>
</organism>
<dbReference type="AlphaFoldDB" id="A0A410KKQ2"/>
<evidence type="ECO:0000256" key="6">
    <source>
        <dbReference type="ARBA" id="ARBA00023274"/>
    </source>
</evidence>
<comment type="subunit">
    <text evidence="8">Part of the 30S ribosomal subunit. Contacts protein S5. The interaction surface between S4 and S5 is involved in control of translational fidelity.</text>
</comment>
<feature type="compositionally biased region" description="Basic residues" evidence="10">
    <location>
        <begin position="15"/>
        <end position="27"/>
    </location>
</feature>
<gene>
    <name evidence="8 13" type="primary">rps4</name>
</gene>
<dbReference type="GO" id="GO:0003735">
    <property type="term" value="F:structural constituent of ribosome"/>
    <property type="evidence" value="ECO:0007669"/>
    <property type="project" value="InterPro"/>
</dbReference>
<dbReference type="InterPro" id="IPR002942">
    <property type="entry name" value="S4_RNA-bd"/>
</dbReference>
<dbReference type="Pfam" id="PF01479">
    <property type="entry name" value="S4"/>
    <property type="match status" value="1"/>
</dbReference>
<evidence type="ECO:0000256" key="2">
    <source>
        <dbReference type="ARBA" id="ARBA00022640"/>
    </source>
</evidence>
<keyword evidence="2 13" id="KW-0934">Plastid</keyword>
<dbReference type="NCBIfam" id="NF003717">
    <property type="entry name" value="PRK05327.1"/>
    <property type="match status" value="1"/>
</dbReference>
<dbReference type="InterPro" id="IPR018079">
    <property type="entry name" value="Ribosomal_uS4_CS"/>
</dbReference>
<feature type="region of interest" description="Disordered" evidence="10">
    <location>
        <begin position="15"/>
        <end position="35"/>
    </location>
</feature>
<geneLocation type="chloroplast" evidence="13"/>
<dbReference type="InterPro" id="IPR022801">
    <property type="entry name" value="Ribosomal_uS4"/>
</dbReference>
<evidence type="ECO:0000259" key="11">
    <source>
        <dbReference type="SMART" id="SM00363"/>
    </source>
</evidence>
<dbReference type="GO" id="GO:0019843">
    <property type="term" value="F:rRNA binding"/>
    <property type="evidence" value="ECO:0007669"/>
    <property type="project" value="UniProtKB-UniRule"/>
</dbReference>
<proteinExistence type="inferred from homology"/>
<evidence type="ECO:0000256" key="8">
    <source>
        <dbReference type="HAMAP-Rule" id="MF_01306"/>
    </source>
</evidence>
<dbReference type="PANTHER" id="PTHR11831">
    <property type="entry name" value="30S 40S RIBOSOMAL PROTEIN"/>
    <property type="match status" value="1"/>
</dbReference>
<evidence type="ECO:0000259" key="12">
    <source>
        <dbReference type="SMART" id="SM01390"/>
    </source>
</evidence>
<dbReference type="HAMAP" id="MF_01306_B">
    <property type="entry name" value="Ribosomal_uS4_B"/>
    <property type="match status" value="1"/>
</dbReference>
<evidence type="ECO:0000313" key="13">
    <source>
        <dbReference type="EMBL" id="QAR48759.1"/>
    </source>
</evidence>
<dbReference type="SMART" id="SM01390">
    <property type="entry name" value="Ribosomal_S4"/>
    <property type="match status" value="1"/>
</dbReference>
<comment type="function">
    <text evidence="8">With S5 and S12 plays an important role in translational accuracy.</text>
</comment>
<dbReference type="InterPro" id="IPR001912">
    <property type="entry name" value="Ribosomal_uS4_N"/>
</dbReference>
<dbReference type="FunFam" id="1.10.1050.10:FF:000002">
    <property type="entry name" value="30S ribosomal protein S4, chloroplastic"/>
    <property type="match status" value="1"/>
</dbReference>
<dbReference type="CDD" id="cd00165">
    <property type="entry name" value="S4"/>
    <property type="match status" value="1"/>
</dbReference>
<evidence type="ECO:0000256" key="7">
    <source>
        <dbReference type="ARBA" id="ARBA00035158"/>
    </source>
</evidence>
<evidence type="ECO:0000256" key="3">
    <source>
        <dbReference type="ARBA" id="ARBA00022730"/>
    </source>
</evidence>
<accession>A0A410KKQ2</accession>
<comment type="similarity">
    <text evidence="1 8 9">Belongs to the universal ribosomal protein uS4 family.</text>
</comment>
<dbReference type="Pfam" id="PF00163">
    <property type="entry name" value="Ribosomal_S4"/>
    <property type="match status" value="1"/>
</dbReference>
<evidence type="ECO:0000256" key="9">
    <source>
        <dbReference type="RuleBase" id="RU003699"/>
    </source>
</evidence>
<keyword evidence="4 8" id="KW-0694">RNA-binding</keyword>
<dbReference type="PROSITE" id="PS00632">
    <property type="entry name" value="RIBOSOMAL_S4"/>
    <property type="match status" value="1"/>
</dbReference>
<evidence type="ECO:0000256" key="5">
    <source>
        <dbReference type="ARBA" id="ARBA00022980"/>
    </source>
</evidence>
<dbReference type="EMBL" id="MG272482">
    <property type="protein sequence ID" value="QAR48759.1"/>
    <property type="molecule type" value="Genomic_DNA"/>
</dbReference>
<name>A0A410KKQ2_9TRAC</name>
<dbReference type="GO" id="GO:0006412">
    <property type="term" value="P:translation"/>
    <property type="evidence" value="ECO:0007669"/>
    <property type="project" value="UniProtKB-UniRule"/>
</dbReference>
<dbReference type="RefSeq" id="YP_009561339.1">
    <property type="nucleotide sequence ID" value="NC_041099.1"/>
</dbReference>
<dbReference type="SUPFAM" id="SSF55174">
    <property type="entry name" value="Alpha-L RNA-binding motif"/>
    <property type="match status" value="1"/>
</dbReference>